<reference evidence="2 3" key="1">
    <citation type="submission" date="2019-03" db="EMBL/GenBank/DDBJ databases">
        <title>Metabolic potential of uncultured bacteria and archaea associated with petroleum seepage in deep-sea sediments.</title>
        <authorList>
            <person name="Dong X."/>
            <person name="Hubert C."/>
        </authorList>
    </citation>
    <scope>NUCLEOTIDE SEQUENCE [LARGE SCALE GENOMIC DNA]</scope>
    <source>
        <strain evidence="2">E44_bin7</strain>
    </source>
</reference>
<name>A0A523RZ57_UNCAE</name>
<feature type="transmembrane region" description="Helical" evidence="1">
    <location>
        <begin position="89"/>
        <end position="110"/>
    </location>
</feature>
<evidence type="ECO:0000256" key="1">
    <source>
        <dbReference type="SAM" id="Phobius"/>
    </source>
</evidence>
<comment type="caution">
    <text evidence="2">The sequence shown here is derived from an EMBL/GenBank/DDBJ whole genome shotgun (WGS) entry which is preliminary data.</text>
</comment>
<evidence type="ECO:0000313" key="3">
    <source>
        <dbReference type="Proteomes" id="UP000316360"/>
    </source>
</evidence>
<gene>
    <name evidence="2" type="ORF">E3J84_03550</name>
</gene>
<dbReference type="AlphaFoldDB" id="A0A523RZ57"/>
<dbReference type="Proteomes" id="UP000316360">
    <property type="component" value="Unassembled WGS sequence"/>
</dbReference>
<accession>A0A523RZ57</accession>
<protein>
    <submittedName>
        <fullName evidence="2">Uncharacterized protein</fullName>
    </submittedName>
</protein>
<organism evidence="2 3">
    <name type="scientific">Aerophobetes bacterium</name>
    <dbReference type="NCBI Taxonomy" id="2030807"/>
    <lineage>
        <taxon>Bacteria</taxon>
        <taxon>Candidatus Aerophobota</taxon>
    </lineage>
</organism>
<keyword evidence="1" id="KW-1133">Transmembrane helix</keyword>
<evidence type="ECO:0000313" key="2">
    <source>
        <dbReference type="EMBL" id="TET10921.1"/>
    </source>
</evidence>
<keyword evidence="1" id="KW-0812">Transmembrane</keyword>
<feature type="transmembrane region" description="Helical" evidence="1">
    <location>
        <begin position="122"/>
        <end position="145"/>
    </location>
</feature>
<keyword evidence="1" id="KW-0472">Membrane</keyword>
<sequence>MEKMVRVVGIGVIVLVFISVLPAEGVSLKEKVEDPVKQIWIGLDTVLIGRLTRDEDGNLDRILGMSSGLGIAYRRYFKKPEEFRALHPYWELGTVILLWPYGVLGVTYPVPLGGEKKKIGSLFCIDLYVGLLIPFPFAGLGLAAAF</sequence>
<dbReference type="EMBL" id="SOKJ01000198">
    <property type="protein sequence ID" value="TET10921.1"/>
    <property type="molecule type" value="Genomic_DNA"/>
</dbReference>
<proteinExistence type="predicted"/>